<feature type="region of interest" description="Disordered" evidence="1">
    <location>
        <begin position="1"/>
        <end position="35"/>
    </location>
</feature>
<evidence type="ECO:0000256" key="1">
    <source>
        <dbReference type="SAM" id="MobiDB-lite"/>
    </source>
</evidence>
<feature type="compositionally biased region" description="Acidic residues" evidence="1">
    <location>
        <begin position="19"/>
        <end position="35"/>
    </location>
</feature>
<protein>
    <submittedName>
        <fullName evidence="2">Uncharacterized protein</fullName>
    </submittedName>
</protein>
<dbReference type="Proteomes" id="UP001291623">
    <property type="component" value="Unassembled WGS sequence"/>
</dbReference>
<organism evidence="2 3">
    <name type="scientific">Anisodus tanguticus</name>
    <dbReference type="NCBI Taxonomy" id="243964"/>
    <lineage>
        <taxon>Eukaryota</taxon>
        <taxon>Viridiplantae</taxon>
        <taxon>Streptophyta</taxon>
        <taxon>Embryophyta</taxon>
        <taxon>Tracheophyta</taxon>
        <taxon>Spermatophyta</taxon>
        <taxon>Magnoliopsida</taxon>
        <taxon>eudicotyledons</taxon>
        <taxon>Gunneridae</taxon>
        <taxon>Pentapetalae</taxon>
        <taxon>asterids</taxon>
        <taxon>lamiids</taxon>
        <taxon>Solanales</taxon>
        <taxon>Solanaceae</taxon>
        <taxon>Solanoideae</taxon>
        <taxon>Hyoscyameae</taxon>
        <taxon>Anisodus</taxon>
    </lineage>
</organism>
<accession>A0AAE1R2Y9</accession>
<comment type="caution">
    <text evidence="2">The sequence shown here is derived from an EMBL/GenBank/DDBJ whole genome shotgun (WGS) entry which is preliminary data.</text>
</comment>
<proteinExistence type="predicted"/>
<gene>
    <name evidence="2" type="ORF">RND71_036853</name>
</gene>
<keyword evidence="3" id="KW-1185">Reference proteome</keyword>
<sequence length="79" mass="9239">MAEAVLAQLENREVVEEKKEEEDGEKDEKEEEEEPITEVKLSWIRLKCLSSLVEPATDFGYYFTTYNAGFARYIDEAER</sequence>
<evidence type="ECO:0000313" key="3">
    <source>
        <dbReference type="Proteomes" id="UP001291623"/>
    </source>
</evidence>
<name>A0AAE1R2Y9_9SOLA</name>
<reference evidence="2" key="1">
    <citation type="submission" date="2023-12" db="EMBL/GenBank/DDBJ databases">
        <title>Genome assembly of Anisodus tanguticus.</title>
        <authorList>
            <person name="Wang Y.-J."/>
        </authorList>
    </citation>
    <scope>NUCLEOTIDE SEQUENCE</scope>
    <source>
        <strain evidence="2">KB-2021</strain>
        <tissue evidence="2">Leaf</tissue>
    </source>
</reference>
<dbReference type="EMBL" id="JAVYJV010000020">
    <property type="protein sequence ID" value="KAK4343759.1"/>
    <property type="molecule type" value="Genomic_DNA"/>
</dbReference>
<dbReference type="AlphaFoldDB" id="A0AAE1R2Y9"/>
<evidence type="ECO:0000313" key="2">
    <source>
        <dbReference type="EMBL" id="KAK4343759.1"/>
    </source>
</evidence>